<evidence type="ECO:0000313" key="1">
    <source>
        <dbReference type="EMBL" id="KAF5552180.1"/>
    </source>
</evidence>
<organism evidence="1 2">
    <name type="scientific">Fusarium mexicanum</name>
    <dbReference type="NCBI Taxonomy" id="751941"/>
    <lineage>
        <taxon>Eukaryota</taxon>
        <taxon>Fungi</taxon>
        <taxon>Dikarya</taxon>
        <taxon>Ascomycota</taxon>
        <taxon>Pezizomycotina</taxon>
        <taxon>Sordariomycetes</taxon>
        <taxon>Hypocreomycetidae</taxon>
        <taxon>Hypocreales</taxon>
        <taxon>Nectriaceae</taxon>
        <taxon>Fusarium</taxon>
        <taxon>Fusarium fujikuroi species complex</taxon>
    </lineage>
</organism>
<proteinExistence type="predicted"/>
<evidence type="ECO:0000313" key="2">
    <source>
        <dbReference type="Proteomes" id="UP000522262"/>
    </source>
</evidence>
<protein>
    <submittedName>
        <fullName evidence="1">Uncharacterized protein</fullName>
    </submittedName>
</protein>
<sequence length="157" mass="18520">MQSSSPQEQEQLEELCRHFYYARNPETRMSPRKKASLEKSIQKYLAKYEVKFLDDDQTLRISVPLDVIKKDVTEVIQSMMDIAKAFKNAGLLTYFHDDTIRNTEKLIKISQIRISGLEKRNADTTLQKQNLELGEELLSIHKDAMEREKRIREEWKS</sequence>
<gene>
    <name evidence="1" type="ORF">FMEXI_2989</name>
</gene>
<name>A0A8H5JB56_9HYPO</name>
<reference evidence="1 2" key="1">
    <citation type="submission" date="2020-05" db="EMBL/GenBank/DDBJ databases">
        <title>Identification and distribution of gene clusters putatively required for synthesis of sphingolipid metabolism inhibitors in phylogenetically diverse species of the filamentous fungus Fusarium.</title>
        <authorList>
            <person name="Kim H.-S."/>
            <person name="Busman M."/>
            <person name="Brown D.W."/>
            <person name="Divon H."/>
            <person name="Uhlig S."/>
            <person name="Proctor R.H."/>
        </authorList>
    </citation>
    <scope>NUCLEOTIDE SEQUENCE [LARGE SCALE GENOMIC DNA]</scope>
    <source>
        <strain evidence="1 2">NRRL 53147</strain>
    </source>
</reference>
<keyword evidence="2" id="KW-1185">Reference proteome</keyword>
<dbReference type="Proteomes" id="UP000522262">
    <property type="component" value="Unassembled WGS sequence"/>
</dbReference>
<dbReference type="AlphaFoldDB" id="A0A8H5JB56"/>
<accession>A0A8H5JB56</accession>
<comment type="caution">
    <text evidence="1">The sequence shown here is derived from an EMBL/GenBank/DDBJ whole genome shotgun (WGS) entry which is preliminary data.</text>
</comment>
<dbReference type="EMBL" id="JAAOAM010000062">
    <property type="protein sequence ID" value="KAF5552180.1"/>
    <property type="molecule type" value="Genomic_DNA"/>
</dbReference>